<dbReference type="AlphaFoldDB" id="A0A5B7JN75"/>
<dbReference type="Proteomes" id="UP000324222">
    <property type="component" value="Unassembled WGS sequence"/>
</dbReference>
<protein>
    <submittedName>
        <fullName evidence="2">Uncharacterized protein</fullName>
    </submittedName>
</protein>
<dbReference type="EMBL" id="VSRR010104522">
    <property type="protein sequence ID" value="MPC96065.1"/>
    <property type="molecule type" value="Genomic_DNA"/>
</dbReference>
<organism evidence="2 3">
    <name type="scientific">Portunus trituberculatus</name>
    <name type="common">Swimming crab</name>
    <name type="synonym">Neptunus trituberculatus</name>
    <dbReference type="NCBI Taxonomy" id="210409"/>
    <lineage>
        <taxon>Eukaryota</taxon>
        <taxon>Metazoa</taxon>
        <taxon>Ecdysozoa</taxon>
        <taxon>Arthropoda</taxon>
        <taxon>Crustacea</taxon>
        <taxon>Multicrustacea</taxon>
        <taxon>Malacostraca</taxon>
        <taxon>Eumalacostraca</taxon>
        <taxon>Eucarida</taxon>
        <taxon>Decapoda</taxon>
        <taxon>Pleocyemata</taxon>
        <taxon>Brachyura</taxon>
        <taxon>Eubrachyura</taxon>
        <taxon>Portunoidea</taxon>
        <taxon>Portunidae</taxon>
        <taxon>Portuninae</taxon>
        <taxon>Portunus</taxon>
    </lineage>
</organism>
<keyword evidence="3" id="KW-1185">Reference proteome</keyword>
<reference evidence="2 3" key="1">
    <citation type="submission" date="2019-05" db="EMBL/GenBank/DDBJ databases">
        <title>Another draft genome of Portunus trituberculatus and its Hox gene families provides insights of decapod evolution.</title>
        <authorList>
            <person name="Jeong J.-H."/>
            <person name="Song I."/>
            <person name="Kim S."/>
            <person name="Choi T."/>
            <person name="Kim D."/>
            <person name="Ryu S."/>
            <person name="Kim W."/>
        </authorList>
    </citation>
    <scope>NUCLEOTIDE SEQUENCE [LARGE SCALE GENOMIC DNA]</scope>
    <source>
        <tissue evidence="2">Muscle</tissue>
    </source>
</reference>
<accession>A0A5B7JN75</accession>
<gene>
    <name evidence="2" type="ORF">E2C01_091302</name>
</gene>
<evidence type="ECO:0000313" key="2">
    <source>
        <dbReference type="EMBL" id="MPC96065.1"/>
    </source>
</evidence>
<feature type="compositionally biased region" description="Polar residues" evidence="1">
    <location>
        <begin position="1"/>
        <end position="12"/>
    </location>
</feature>
<name>A0A5B7JN75_PORTR</name>
<evidence type="ECO:0000313" key="3">
    <source>
        <dbReference type="Proteomes" id="UP000324222"/>
    </source>
</evidence>
<comment type="caution">
    <text evidence="2">The sequence shown here is derived from an EMBL/GenBank/DDBJ whole genome shotgun (WGS) entry which is preliminary data.</text>
</comment>
<evidence type="ECO:0000256" key="1">
    <source>
        <dbReference type="SAM" id="MobiDB-lite"/>
    </source>
</evidence>
<proteinExistence type="predicted"/>
<feature type="region of interest" description="Disordered" evidence="1">
    <location>
        <begin position="1"/>
        <end position="23"/>
    </location>
</feature>
<sequence length="118" mass="13044">MSTSAFPPSRSFSPLHPPAPIQKNNPFGNVRYRFMPDCRCPRQVVPVLIGLVLSPPGCLYPRQAVYVLIRLSVLNQTVSVLTRLSLSSAGRLCPHHVILVLTRLYSLSTGRPCPSFCL</sequence>